<sequence length="186" mass="20547">MGLLMLKATTQKGRFQLLMLPDENVVLDTFNLEIAAILVNGADSTRDCYYRAALNFDGVFRIYTRPKVQSNGSWVQSWYVSKDICSEIQGDLGVVAVAFNSYCIPDSNGRPTFEWEGGQECIPGKTSIEVPKHGNSSGELPLQITKREKKDQGTLISVESILLVSSEFLNFLLAAAISLLRSHPSQ</sequence>
<gene>
    <name evidence="1" type="ORF">CK203_028910</name>
</gene>
<reference evidence="1 2" key="1">
    <citation type="journal article" date="2018" name="PLoS Genet.">
        <title>Population sequencing reveals clonal diversity and ancestral inbreeding in the grapevine cultivar Chardonnay.</title>
        <authorList>
            <person name="Roach M.J."/>
            <person name="Johnson D.L."/>
            <person name="Bohlmann J."/>
            <person name="van Vuuren H.J."/>
            <person name="Jones S.J."/>
            <person name="Pretorius I.S."/>
            <person name="Schmidt S.A."/>
            <person name="Borneman A.R."/>
        </authorList>
    </citation>
    <scope>NUCLEOTIDE SEQUENCE [LARGE SCALE GENOMIC DNA]</scope>
    <source>
        <strain evidence="2">cv. Chardonnay</strain>
        <tissue evidence="1">Leaf</tissue>
    </source>
</reference>
<accession>A0A438IAJ2</accession>
<evidence type="ECO:0000313" key="1">
    <source>
        <dbReference type="EMBL" id="RVW93679.1"/>
    </source>
</evidence>
<proteinExistence type="predicted"/>
<protein>
    <submittedName>
        <fullName evidence="1">Uncharacterized protein</fullName>
    </submittedName>
</protein>
<dbReference type="Proteomes" id="UP000288805">
    <property type="component" value="Unassembled WGS sequence"/>
</dbReference>
<dbReference type="EMBL" id="QGNW01000128">
    <property type="protein sequence ID" value="RVW93679.1"/>
    <property type="molecule type" value="Genomic_DNA"/>
</dbReference>
<comment type="caution">
    <text evidence="1">The sequence shown here is derived from an EMBL/GenBank/DDBJ whole genome shotgun (WGS) entry which is preliminary data.</text>
</comment>
<name>A0A438IAJ2_VITVI</name>
<evidence type="ECO:0000313" key="2">
    <source>
        <dbReference type="Proteomes" id="UP000288805"/>
    </source>
</evidence>
<organism evidence="1 2">
    <name type="scientific">Vitis vinifera</name>
    <name type="common">Grape</name>
    <dbReference type="NCBI Taxonomy" id="29760"/>
    <lineage>
        <taxon>Eukaryota</taxon>
        <taxon>Viridiplantae</taxon>
        <taxon>Streptophyta</taxon>
        <taxon>Embryophyta</taxon>
        <taxon>Tracheophyta</taxon>
        <taxon>Spermatophyta</taxon>
        <taxon>Magnoliopsida</taxon>
        <taxon>eudicotyledons</taxon>
        <taxon>Gunneridae</taxon>
        <taxon>Pentapetalae</taxon>
        <taxon>rosids</taxon>
        <taxon>Vitales</taxon>
        <taxon>Vitaceae</taxon>
        <taxon>Viteae</taxon>
        <taxon>Vitis</taxon>
    </lineage>
</organism>
<dbReference type="AlphaFoldDB" id="A0A438IAJ2"/>